<comment type="caution">
    <text evidence="2">The sequence shown here is derived from an EMBL/GenBank/DDBJ whole genome shotgun (WGS) entry which is preliminary data.</text>
</comment>
<dbReference type="AlphaFoldDB" id="A0A1X0Y5C6"/>
<accession>A0A1X0Y5C6</accession>
<evidence type="ECO:0000256" key="1">
    <source>
        <dbReference type="SAM" id="Phobius"/>
    </source>
</evidence>
<keyword evidence="1" id="KW-1133">Transmembrane helix</keyword>
<dbReference type="Proteomes" id="UP000193136">
    <property type="component" value="Unassembled WGS sequence"/>
</dbReference>
<reference evidence="2 3" key="1">
    <citation type="submission" date="2017-03" db="EMBL/GenBank/DDBJ databases">
        <title>Genome sequence of Geothermobacter sp. EPR-M, Deep-Sea Iron Reducer.</title>
        <authorList>
            <person name="Tully B."/>
            <person name="Savalia P."/>
            <person name="Abuyen K."/>
            <person name="Baughan C."/>
            <person name="Romero E."/>
            <person name="Ronkowski C."/>
            <person name="Torres B."/>
            <person name="Tremblay J."/>
            <person name="Trujillo A."/>
            <person name="Tyler M."/>
            <person name="Perez-Rodriguez I."/>
            <person name="Amend J."/>
        </authorList>
    </citation>
    <scope>NUCLEOTIDE SEQUENCE [LARGE SCALE GENOMIC DNA]</scope>
    <source>
        <strain evidence="2 3">EPR-M</strain>
    </source>
</reference>
<keyword evidence="1" id="KW-0472">Membrane</keyword>
<sequence>MKFRIFLRGLKNFVLCLLLIGVSALFFNGLREAYLEEQAIAELELIPDHNYVPDIEKLVSERKLDEALAMARFVTSHPDMPGQQDAARLEKEIVAEKKSYWGKAKRAASGFVTGEGGAGEEVAGAIASDLVLWGDVRDLSKQAWYKASGQETDPVLAALAGIGLLTEVVDAADWAPAVLKAFRKVGALSRKFIDYLVTVCRKSIKARKLEKGLGGVFVHLKILGQKLGLSRTAAVFKHVDDPEDLAALARVAKKSPDAAYLTVRNGGKSGVEVAREIGSSDVAVESMEKAAQKGPKGLAWLRKGGKGRKYVLKTRWTARLLKNLWLYRVQMLLKMLAKAFPALCWALAFMCLAFSGLFFYRGWRQWNRAYVRT</sequence>
<dbReference type="EMBL" id="NAAD01000009">
    <property type="protein sequence ID" value="ORJ60308.1"/>
    <property type="molecule type" value="Genomic_DNA"/>
</dbReference>
<name>A0A1X0Y5C6_9BACT</name>
<dbReference type="OrthoDB" id="8895063at2"/>
<protein>
    <submittedName>
        <fullName evidence="2">Uncharacterized protein</fullName>
    </submittedName>
</protein>
<dbReference type="STRING" id="1969733.B5V00_08640"/>
<keyword evidence="3" id="KW-1185">Reference proteome</keyword>
<gene>
    <name evidence="2" type="ORF">B5V00_08640</name>
</gene>
<proteinExistence type="predicted"/>
<evidence type="ECO:0000313" key="3">
    <source>
        <dbReference type="Proteomes" id="UP000193136"/>
    </source>
</evidence>
<keyword evidence="1" id="KW-0812">Transmembrane</keyword>
<organism evidence="2 3">
    <name type="scientific">Geothermobacter hydrogeniphilus</name>
    <dbReference type="NCBI Taxonomy" id="1969733"/>
    <lineage>
        <taxon>Bacteria</taxon>
        <taxon>Pseudomonadati</taxon>
        <taxon>Thermodesulfobacteriota</taxon>
        <taxon>Desulfuromonadia</taxon>
        <taxon>Desulfuromonadales</taxon>
        <taxon>Geothermobacteraceae</taxon>
        <taxon>Geothermobacter</taxon>
    </lineage>
</organism>
<evidence type="ECO:0000313" key="2">
    <source>
        <dbReference type="EMBL" id="ORJ60308.1"/>
    </source>
</evidence>
<feature type="transmembrane region" description="Helical" evidence="1">
    <location>
        <begin position="339"/>
        <end position="360"/>
    </location>
</feature>
<dbReference type="RefSeq" id="WP_085010381.1">
    <property type="nucleotide sequence ID" value="NZ_NAAD01000009.1"/>
</dbReference>